<sequence>MTVLYVVSYMMASRVYLGVHSLNDVVAGFLFGVLILFLWNNSYVQRVTSKWFEGKRTSLYLLIAAILLLYLIVSHGAFYSSRLLACVGVLLGYSYCLPYLHAQIPIFQPLSFKKILIIMGSLASLVIFAKSMSFAGENNFILYSSVIVKYAILAMMVYIFLPKYQQKIMKMKFFSES</sequence>
<dbReference type="SUPFAM" id="SSF48317">
    <property type="entry name" value="Acid phosphatase/Vanadium-dependent haloperoxidase"/>
    <property type="match status" value="1"/>
</dbReference>
<feature type="transmembrane region" description="Helical" evidence="1">
    <location>
        <begin position="140"/>
        <end position="161"/>
    </location>
</feature>
<feature type="domain" description="Phosphatidic acid phosphatase type 2/haloperoxidase" evidence="2">
    <location>
        <begin position="5"/>
        <end position="43"/>
    </location>
</feature>
<name>A0A0K8MCJ1_9PROT</name>
<dbReference type="EMBL" id="BBVC01000011">
    <property type="protein sequence ID" value="GAO97599.1"/>
    <property type="molecule type" value="Genomic_DNA"/>
</dbReference>
<evidence type="ECO:0000259" key="2">
    <source>
        <dbReference type="Pfam" id="PF01569"/>
    </source>
</evidence>
<proteinExistence type="predicted"/>
<accession>A0A0K8MCJ1</accession>
<dbReference type="InterPro" id="IPR000326">
    <property type="entry name" value="PAP2/HPO"/>
</dbReference>
<keyword evidence="1" id="KW-0472">Membrane</keyword>
<feature type="transmembrane region" description="Helical" evidence="1">
    <location>
        <begin position="20"/>
        <end position="39"/>
    </location>
</feature>
<keyword evidence="1" id="KW-0812">Transmembrane</keyword>
<feature type="transmembrane region" description="Helical" evidence="1">
    <location>
        <begin position="82"/>
        <end position="102"/>
    </location>
</feature>
<dbReference type="AlphaFoldDB" id="A0A0K8MCJ1"/>
<keyword evidence="1" id="KW-1133">Transmembrane helix</keyword>
<protein>
    <submittedName>
        <fullName evidence="3">PAP2 superfamily protein</fullName>
    </submittedName>
</protein>
<dbReference type="Gene3D" id="1.20.144.10">
    <property type="entry name" value="Phosphatidic acid phosphatase type 2/haloperoxidase"/>
    <property type="match status" value="1"/>
</dbReference>
<dbReference type="OrthoDB" id="5289372at2"/>
<dbReference type="STRING" id="1629334.Cva_00235"/>
<reference evidence="3 4" key="1">
    <citation type="submission" date="2015-03" db="EMBL/GenBank/DDBJ databases">
        <title>Caedibacter varicaedens, whole genome shotgun sequence.</title>
        <authorList>
            <person name="Suzuki H."/>
            <person name="Dapper A.L."/>
            <person name="Gibson A.K."/>
            <person name="Jackson C."/>
            <person name="Lee H."/>
            <person name="Pejaver V.R."/>
            <person name="Doak T."/>
            <person name="Lynch M."/>
        </authorList>
    </citation>
    <scope>NUCLEOTIDE SEQUENCE [LARGE SCALE GENOMIC DNA]</scope>
</reference>
<keyword evidence="4" id="KW-1185">Reference proteome</keyword>
<feature type="transmembrane region" description="Helical" evidence="1">
    <location>
        <begin position="114"/>
        <end position="134"/>
    </location>
</feature>
<comment type="caution">
    <text evidence="3">The sequence shown here is derived from an EMBL/GenBank/DDBJ whole genome shotgun (WGS) entry which is preliminary data.</text>
</comment>
<evidence type="ECO:0000256" key="1">
    <source>
        <dbReference type="SAM" id="Phobius"/>
    </source>
</evidence>
<dbReference type="Proteomes" id="UP000036771">
    <property type="component" value="Unassembled WGS sequence"/>
</dbReference>
<organism evidence="3 4">
    <name type="scientific">Caedimonas varicaedens</name>
    <dbReference type="NCBI Taxonomy" id="1629334"/>
    <lineage>
        <taxon>Bacteria</taxon>
        <taxon>Pseudomonadati</taxon>
        <taxon>Pseudomonadota</taxon>
        <taxon>Alphaproteobacteria</taxon>
        <taxon>Holosporales</taxon>
        <taxon>Caedimonadaceae</taxon>
        <taxon>Caedimonas</taxon>
    </lineage>
</organism>
<feature type="transmembrane region" description="Helical" evidence="1">
    <location>
        <begin position="59"/>
        <end position="76"/>
    </location>
</feature>
<gene>
    <name evidence="3" type="ORF">Cva_00235</name>
</gene>
<dbReference type="Pfam" id="PF01569">
    <property type="entry name" value="PAP2"/>
    <property type="match status" value="1"/>
</dbReference>
<evidence type="ECO:0000313" key="4">
    <source>
        <dbReference type="Proteomes" id="UP000036771"/>
    </source>
</evidence>
<dbReference type="InterPro" id="IPR036938">
    <property type="entry name" value="PAP2/HPO_sf"/>
</dbReference>
<evidence type="ECO:0000313" key="3">
    <source>
        <dbReference type="EMBL" id="GAO97599.1"/>
    </source>
</evidence>